<reference evidence="3 4" key="1">
    <citation type="submission" date="2021-01" db="EMBL/GenBank/DDBJ databases">
        <title>WGS of actinomycetes isolated from Thailand.</title>
        <authorList>
            <person name="Thawai C."/>
        </authorList>
    </citation>
    <scope>NUCLEOTIDE SEQUENCE [LARGE SCALE GENOMIC DNA]</scope>
    <source>
        <strain evidence="3 4">LPG 2</strain>
    </source>
</reference>
<dbReference type="EMBL" id="JAERRJ010000043">
    <property type="protein sequence ID" value="MBL1080342.1"/>
    <property type="molecule type" value="Genomic_DNA"/>
</dbReference>
<comment type="caution">
    <text evidence="3">The sequence shown here is derived from an EMBL/GenBank/DDBJ whole genome shotgun (WGS) entry which is preliminary data.</text>
</comment>
<organism evidence="3 4">
    <name type="scientific">Nocardia acididurans</name>
    <dbReference type="NCBI Taxonomy" id="2802282"/>
    <lineage>
        <taxon>Bacteria</taxon>
        <taxon>Bacillati</taxon>
        <taxon>Actinomycetota</taxon>
        <taxon>Actinomycetes</taxon>
        <taxon>Mycobacteriales</taxon>
        <taxon>Nocardiaceae</taxon>
        <taxon>Nocardia</taxon>
    </lineage>
</organism>
<sequence length="415" mass="45102">MHRTCGIDWAEGHHDLAIIDRDGKLVSKKRISDDPTGFAELTDLLAEAGDTADDPIPVAIETPRGLMVAALRATGRPVYAINPMAVARYRERHSMTRAKSDHVDAMTLANIIRVDAEYHRRLPVDSELVQAIAVLARAQQDAVWRRTKASNELRSLLREYYPSFLATFAGKSATNLARPDARALLAIAPTPAHAAKLTKARVATALRRAGRQRGIDASAAETLTGLRAPQLRQPAPVEQAMGRQALALLATLEAACTGADDLERAVAEEFRKHPDYAVVTSFPGLADLTGARVLAEIGDDRTRFASDRALKAYAGSAPVTRASGKTISISHRRIKNDRLAAAGWIWAFASTGKPGPARNHYLRRRAHGDRHAPALRHLFNKMLGQLHYCLLSGEPFDPVKAFGLPSDTPPTRSAA</sequence>
<dbReference type="InterPro" id="IPR047650">
    <property type="entry name" value="Transpos_IS110"/>
</dbReference>
<gene>
    <name evidence="3" type="ORF">JK358_38705</name>
</gene>
<accession>A0ABS1MIA0</accession>
<evidence type="ECO:0000313" key="3">
    <source>
        <dbReference type="EMBL" id="MBL1080342.1"/>
    </source>
</evidence>
<dbReference type="Pfam" id="PF02371">
    <property type="entry name" value="Transposase_20"/>
    <property type="match status" value="1"/>
</dbReference>
<dbReference type="NCBIfam" id="NF033542">
    <property type="entry name" value="transpos_IS110"/>
    <property type="match status" value="1"/>
</dbReference>
<dbReference type="RefSeq" id="WP_201958858.1">
    <property type="nucleotide sequence ID" value="NZ_JAERRJ010000043.1"/>
</dbReference>
<name>A0ABS1MIA0_9NOCA</name>
<dbReference type="PANTHER" id="PTHR33055">
    <property type="entry name" value="TRANSPOSASE FOR INSERTION SEQUENCE ELEMENT IS1111A"/>
    <property type="match status" value="1"/>
</dbReference>
<feature type="domain" description="Transposase IS110-like N-terminal" evidence="1">
    <location>
        <begin position="5"/>
        <end position="162"/>
    </location>
</feature>
<proteinExistence type="predicted"/>
<evidence type="ECO:0000259" key="1">
    <source>
        <dbReference type="Pfam" id="PF01548"/>
    </source>
</evidence>
<dbReference type="PANTHER" id="PTHR33055:SF3">
    <property type="entry name" value="PUTATIVE TRANSPOSASE FOR IS117-RELATED"/>
    <property type="match status" value="1"/>
</dbReference>
<feature type="domain" description="Transposase IS116/IS110/IS902 C-terminal" evidence="2">
    <location>
        <begin position="278"/>
        <end position="350"/>
    </location>
</feature>
<protein>
    <submittedName>
        <fullName evidence="3">IS110 family transposase</fullName>
    </submittedName>
</protein>
<dbReference type="InterPro" id="IPR002525">
    <property type="entry name" value="Transp_IS110-like_N"/>
</dbReference>
<evidence type="ECO:0000259" key="2">
    <source>
        <dbReference type="Pfam" id="PF02371"/>
    </source>
</evidence>
<evidence type="ECO:0000313" key="4">
    <source>
        <dbReference type="Proteomes" id="UP000602198"/>
    </source>
</evidence>
<keyword evidence="4" id="KW-1185">Reference proteome</keyword>
<dbReference type="Proteomes" id="UP000602198">
    <property type="component" value="Unassembled WGS sequence"/>
</dbReference>
<dbReference type="InterPro" id="IPR003346">
    <property type="entry name" value="Transposase_20"/>
</dbReference>
<dbReference type="Pfam" id="PF01548">
    <property type="entry name" value="DEDD_Tnp_IS110"/>
    <property type="match status" value="1"/>
</dbReference>